<reference evidence="9 10" key="1">
    <citation type="journal article" date="2013" name="Genome Announc.">
        <title>Draft genome sequence of an Actinobacterium, Brachybacterium muris strain UCD-AY4.</title>
        <authorList>
            <person name="Lo J.R."/>
            <person name="Lang J.M."/>
            <person name="Darling A.E."/>
            <person name="Eisen J.A."/>
            <person name="Coil D.A."/>
        </authorList>
    </citation>
    <scope>NUCLEOTIDE SEQUENCE [LARGE SCALE GENOMIC DNA]</scope>
    <source>
        <strain evidence="9 10">UCD-AY4</strain>
    </source>
</reference>
<organism evidence="9 10">
    <name type="scientific">Brachybacterium muris UCD-AY4</name>
    <dbReference type="NCBI Taxonomy" id="1249481"/>
    <lineage>
        <taxon>Bacteria</taxon>
        <taxon>Bacillati</taxon>
        <taxon>Actinomycetota</taxon>
        <taxon>Actinomycetes</taxon>
        <taxon>Micrococcales</taxon>
        <taxon>Dermabacteraceae</taxon>
        <taxon>Brachybacterium</taxon>
    </lineage>
</organism>
<dbReference type="AlphaFoldDB" id="A0A022KVL4"/>
<dbReference type="Gene3D" id="3.30.240.20">
    <property type="entry name" value="bsu07140 like domains"/>
    <property type="match status" value="1"/>
</dbReference>
<evidence type="ECO:0000313" key="9">
    <source>
        <dbReference type="EMBL" id="EYT48712.1"/>
    </source>
</evidence>
<evidence type="ECO:0000256" key="3">
    <source>
        <dbReference type="ARBA" id="ARBA00022475"/>
    </source>
</evidence>
<sequence>MLPPDDTHPLWFQIGISGWGALGVVIATTVLYLVYTLVMHLLGPRLMSAPSVLSFTLVALFGAIAARAMLGNSPTLLGALIAIATLVVLEALLGRIQDGAAKVLHLRGPSPTVVMVHGHVITPHLSRRHLQADHLMAMLRRAGIHRVEEAELVILENRGSLTIVRAGEKIDAALVADVEGRRLIPEALIAH</sequence>
<keyword evidence="5 7" id="KW-1133">Transmembrane helix</keyword>
<feature type="transmembrane region" description="Helical" evidence="7">
    <location>
        <begin position="47"/>
        <end position="70"/>
    </location>
</feature>
<proteinExistence type="inferred from homology"/>
<name>A0A022KVL4_9MICO</name>
<comment type="similarity">
    <text evidence="2">Belongs to the UPF0702 family.</text>
</comment>
<feature type="transmembrane region" description="Helical" evidence="7">
    <location>
        <begin position="12"/>
        <end position="35"/>
    </location>
</feature>
<protein>
    <recommendedName>
        <fullName evidence="8">YetF C-terminal domain-containing protein</fullName>
    </recommendedName>
</protein>
<dbReference type="EMBL" id="AORC01000013">
    <property type="protein sequence ID" value="EYT48712.1"/>
    <property type="molecule type" value="Genomic_DNA"/>
</dbReference>
<evidence type="ECO:0000256" key="4">
    <source>
        <dbReference type="ARBA" id="ARBA00022692"/>
    </source>
</evidence>
<comment type="caution">
    <text evidence="9">The sequence shown here is derived from an EMBL/GenBank/DDBJ whole genome shotgun (WGS) entry which is preliminary data.</text>
</comment>
<dbReference type="Pfam" id="PF04239">
    <property type="entry name" value="DUF421"/>
    <property type="match status" value="1"/>
</dbReference>
<keyword evidence="4 7" id="KW-0812">Transmembrane</keyword>
<dbReference type="GO" id="GO:0005886">
    <property type="term" value="C:plasma membrane"/>
    <property type="evidence" value="ECO:0007669"/>
    <property type="project" value="UniProtKB-SubCell"/>
</dbReference>
<evidence type="ECO:0000256" key="5">
    <source>
        <dbReference type="ARBA" id="ARBA00022989"/>
    </source>
</evidence>
<dbReference type="PANTHER" id="PTHR34582">
    <property type="entry name" value="UPF0702 TRANSMEMBRANE PROTEIN YCAP"/>
    <property type="match status" value="1"/>
</dbReference>
<evidence type="ECO:0000256" key="7">
    <source>
        <dbReference type="SAM" id="Phobius"/>
    </source>
</evidence>
<dbReference type="OrthoDB" id="3266405at2"/>
<comment type="subcellular location">
    <subcellularLocation>
        <location evidence="1">Cell membrane</location>
        <topology evidence="1">Multi-pass membrane protein</topology>
    </subcellularLocation>
</comment>
<dbReference type="Proteomes" id="UP000019754">
    <property type="component" value="Unassembled WGS sequence"/>
</dbReference>
<evidence type="ECO:0000313" key="10">
    <source>
        <dbReference type="Proteomes" id="UP000019754"/>
    </source>
</evidence>
<dbReference type="InterPro" id="IPR023090">
    <property type="entry name" value="UPF0702_alpha/beta_dom_sf"/>
</dbReference>
<dbReference type="InterPro" id="IPR007353">
    <property type="entry name" value="DUF421"/>
</dbReference>
<dbReference type="PANTHER" id="PTHR34582:SF6">
    <property type="entry name" value="UPF0702 TRANSMEMBRANE PROTEIN YCAP"/>
    <property type="match status" value="1"/>
</dbReference>
<feature type="transmembrane region" description="Helical" evidence="7">
    <location>
        <begin position="76"/>
        <end position="93"/>
    </location>
</feature>
<evidence type="ECO:0000256" key="2">
    <source>
        <dbReference type="ARBA" id="ARBA00006448"/>
    </source>
</evidence>
<evidence type="ECO:0000259" key="8">
    <source>
        <dbReference type="Pfam" id="PF04239"/>
    </source>
</evidence>
<evidence type="ECO:0000256" key="6">
    <source>
        <dbReference type="ARBA" id="ARBA00023136"/>
    </source>
</evidence>
<evidence type="ECO:0000256" key="1">
    <source>
        <dbReference type="ARBA" id="ARBA00004651"/>
    </source>
</evidence>
<gene>
    <name evidence="9" type="ORF">D641_0110930</name>
</gene>
<feature type="domain" description="YetF C-terminal" evidence="8">
    <location>
        <begin position="110"/>
        <end position="177"/>
    </location>
</feature>
<dbReference type="HOGENOM" id="CLU_077149_3_3_11"/>
<dbReference type="RefSeq" id="WP_017824818.1">
    <property type="nucleotide sequence ID" value="NZ_KB403092.1"/>
</dbReference>
<dbReference type="STRING" id="1249481.D641_0110930"/>
<keyword evidence="6 7" id="KW-0472">Membrane</keyword>
<keyword evidence="3" id="KW-1003">Cell membrane</keyword>
<keyword evidence="10" id="KW-1185">Reference proteome</keyword>
<accession>A0A022KVL4</accession>